<gene>
    <name evidence="2" type="ORF">Taro_029118</name>
</gene>
<keyword evidence="3" id="KW-1185">Reference proteome</keyword>
<name>A0A843VN39_COLES</name>
<organism evidence="2 3">
    <name type="scientific">Colocasia esculenta</name>
    <name type="common">Wild taro</name>
    <name type="synonym">Arum esculentum</name>
    <dbReference type="NCBI Taxonomy" id="4460"/>
    <lineage>
        <taxon>Eukaryota</taxon>
        <taxon>Viridiplantae</taxon>
        <taxon>Streptophyta</taxon>
        <taxon>Embryophyta</taxon>
        <taxon>Tracheophyta</taxon>
        <taxon>Spermatophyta</taxon>
        <taxon>Magnoliopsida</taxon>
        <taxon>Liliopsida</taxon>
        <taxon>Araceae</taxon>
        <taxon>Aroideae</taxon>
        <taxon>Colocasieae</taxon>
        <taxon>Colocasia</taxon>
    </lineage>
</organism>
<accession>A0A843VN39</accession>
<feature type="non-terminal residue" evidence="2">
    <location>
        <position position="93"/>
    </location>
</feature>
<evidence type="ECO:0000256" key="1">
    <source>
        <dbReference type="SAM" id="MobiDB-lite"/>
    </source>
</evidence>
<dbReference type="Proteomes" id="UP000652761">
    <property type="component" value="Unassembled WGS sequence"/>
</dbReference>
<proteinExistence type="predicted"/>
<sequence length="93" mass="10621">MLQALRQKMKKWSTSVDTRPGQVDTRDRSLRNKSTDCYSRSTLDGISWLQQVDTTPSQVDTRWVSQGIVLPSLGQCVDTPYGQVDTLRKLYDL</sequence>
<feature type="region of interest" description="Disordered" evidence="1">
    <location>
        <begin position="1"/>
        <end position="31"/>
    </location>
</feature>
<evidence type="ECO:0000313" key="3">
    <source>
        <dbReference type="Proteomes" id="UP000652761"/>
    </source>
</evidence>
<dbReference type="AlphaFoldDB" id="A0A843VN39"/>
<comment type="caution">
    <text evidence="2">The sequence shown here is derived from an EMBL/GenBank/DDBJ whole genome shotgun (WGS) entry which is preliminary data.</text>
</comment>
<dbReference type="EMBL" id="NMUH01001919">
    <property type="protein sequence ID" value="MQL96446.1"/>
    <property type="molecule type" value="Genomic_DNA"/>
</dbReference>
<evidence type="ECO:0000313" key="2">
    <source>
        <dbReference type="EMBL" id="MQL96446.1"/>
    </source>
</evidence>
<reference evidence="2" key="1">
    <citation type="submission" date="2017-07" db="EMBL/GenBank/DDBJ databases">
        <title>Taro Niue Genome Assembly and Annotation.</title>
        <authorList>
            <person name="Atibalentja N."/>
            <person name="Keating K."/>
            <person name="Fields C.J."/>
        </authorList>
    </citation>
    <scope>NUCLEOTIDE SEQUENCE</scope>
    <source>
        <strain evidence="2">Niue_2</strain>
        <tissue evidence="2">Leaf</tissue>
    </source>
</reference>
<protein>
    <submittedName>
        <fullName evidence="2">Uncharacterized protein</fullName>
    </submittedName>
</protein>